<feature type="region of interest" description="Disordered" evidence="1">
    <location>
        <begin position="253"/>
        <end position="273"/>
    </location>
</feature>
<dbReference type="Proteomes" id="UP000285146">
    <property type="component" value="Unassembled WGS sequence"/>
</dbReference>
<comment type="caution">
    <text evidence="2">The sequence shown here is derived from an EMBL/GenBank/DDBJ whole genome shotgun (WGS) entry which is preliminary data.</text>
</comment>
<feature type="compositionally biased region" description="Polar residues" evidence="1">
    <location>
        <begin position="35"/>
        <end position="51"/>
    </location>
</feature>
<gene>
    <name evidence="2" type="ORF">VPNG_02448</name>
</gene>
<organism evidence="2 3">
    <name type="scientific">Cytospora leucostoma</name>
    <dbReference type="NCBI Taxonomy" id="1230097"/>
    <lineage>
        <taxon>Eukaryota</taxon>
        <taxon>Fungi</taxon>
        <taxon>Dikarya</taxon>
        <taxon>Ascomycota</taxon>
        <taxon>Pezizomycotina</taxon>
        <taxon>Sordariomycetes</taxon>
        <taxon>Sordariomycetidae</taxon>
        <taxon>Diaporthales</taxon>
        <taxon>Cytosporaceae</taxon>
        <taxon>Cytospora</taxon>
    </lineage>
</organism>
<evidence type="ECO:0000313" key="3">
    <source>
        <dbReference type="Proteomes" id="UP000285146"/>
    </source>
</evidence>
<dbReference type="STRING" id="1230097.A0A423XHY0"/>
<name>A0A423XHY0_9PEZI</name>
<reference evidence="2 3" key="1">
    <citation type="submission" date="2015-09" db="EMBL/GenBank/DDBJ databases">
        <title>Host preference determinants of Valsa canker pathogens revealed by comparative genomics.</title>
        <authorList>
            <person name="Yin Z."/>
            <person name="Huang L."/>
        </authorList>
    </citation>
    <scope>NUCLEOTIDE SEQUENCE [LARGE SCALE GENOMIC DNA]</scope>
    <source>
        <strain evidence="2 3">SXYLt</strain>
    </source>
</reference>
<feature type="compositionally biased region" description="Acidic residues" evidence="1">
    <location>
        <begin position="342"/>
        <end position="360"/>
    </location>
</feature>
<dbReference type="InParanoid" id="A0A423XHY0"/>
<keyword evidence="3" id="KW-1185">Reference proteome</keyword>
<feature type="compositionally biased region" description="Polar residues" evidence="1">
    <location>
        <begin position="62"/>
        <end position="71"/>
    </location>
</feature>
<accession>A0A423XHY0</accession>
<dbReference type="AlphaFoldDB" id="A0A423XHY0"/>
<feature type="region of interest" description="Disordered" evidence="1">
    <location>
        <begin position="303"/>
        <end position="360"/>
    </location>
</feature>
<dbReference type="OrthoDB" id="5378435at2759"/>
<evidence type="ECO:0000313" key="2">
    <source>
        <dbReference type="EMBL" id="ROW15951.1"/>
    </source>
</evidence>
<proteinExistence type="predicted"/>
<protein>
    <submittedName>
        <fullName evidence="2">Uncharacterized protein</fullName>
    </submittedName>
</protein>
<feature type="region of interest" description="Disordered" evidence="1">
    <location>
        <begin position="34"/>
        <end position="71"/>
    </location>
</feature>
<dbReference type="EMBL" id="LKEB01000007">
    <property type="protein sequence ID" value="ROW15951.1"/>
    <property type="molecule type" value="Genomic_DNA"/>
</dbReference>
<sequence>MMHSFVGAGLPGVSHVPLQYTHDAMLEDLARQMHTGVSPSRRQSRGSNSAIAGNAMRVVKPSSASNSPRNSLMQQRRRTLMNDPVFIQRATQMLEQPYLATPGPDVYGNTYYEPVERAARPVSWHPSTQQLPQAQQMPSVPTQPTQYPFPSYYDIDFYNPPTQFPPTPAAYSAYSSPVSNLSPLALPYSTYEVPQTYSSPGWNMSTAAAASSVPAMDSIPASTYATSCSFTQAPVPGQAAPYQSQSPVNWACYGSQGVSTPPTPEDPPRMQQPEPFLQTEESVPYQALEENEEEEEGDILVGLGLYDPPEKLPYQGEGGLLGASFEPTGKGLKLEDAWEPPISDDEEEEDGEGEEAADEE</sequence>
<evidence type="ECO:0000256" key="1">
    <source>
        <dbReference type="SAM" id="MobiDB-lite"/>
    </source>
</evidence>